<dbReference type="Proteomes" id="UP000093186">
    <property type="component" value="Unassembled WGS sequence"/>
</dbReference>
<name>A0A1B9Y017_9FLAO</name>
<organism evidence="3 4">
    <name type="scientific">Tenacibaculum soleae</name>
    <dbReference type="NCBI Taxonomy" id="447689"/>
    <lineage>
        <taxon>Bacteria</taxon>
        <taxon>Pseudomonadati</taxon>
        <taxon>Bacteroidota</taxon>
        <taxon>Flavobacteriia</taxon>
        <taxon>Flavobacteriales</taxon>
        <taxon>Flavobacteriaceae</taxon>
        <taxon>Tenacibaculum</taxon>
    </lineage>
</organism>
<dbReference type="OrthoDB" id="5678283at2"/>
<evidence type="ECO:0000313" key="4">
    <source>
        <dbReference type="Proteomes" id="UP000093186"/>
    </source>
</evidence>
<evidence type="ECO:0000259" key="1">
    <source>
        <dbReference type="Pfam" id="PF23571"/>
    </source>
</evidence>
<dbReference type="STRING" id="447689.BA195_00130"/>
<reference evidence="3 4" key="1">
    <citation type="submission" date="2016-06" db="EMBL/GenBank/DDBJ databases">
        <title>Draft Genome Sequence of Tenacibaculum soleae UCD-KL19.</title>
        <authorList>
            <person name="Eisen J.A."/>
            <person name="Coil D.A."/>
            <person name="Lujan K.M."/>
        </authorList>
    </citation>
    <scope>NUCLEOTIDE SEQUENCE [LARGE SCALE GENOMIC DNA]</scope>
    <source>
        <strain evidence="3 4">UCD-KL19</strain>
    </source>
</reference>
<dbReference type="AlphaFoldDB" id="A0A1B9Y017"/>
<gene>
    <name evidence="3" type="ORF">BA195_00130</name>
</gene>
<dbReference type="GO" id="GO:0005737">
    <property type="term" value="C:cytoplasm"/>
    <property type="evidence" value="ECO:0007669"/>
    <property type="project" value="TreeGrafter"/>
</dbReference>
<dbReference type="Pfam" id="PF23571">
    <property type="entry name" value="GH3_M"/>
    <property type="match status" value="1"/>
</dbReference>
<keyword evidence="4" id="KW-1185">Reference proteome</keyword>
<accession>A0A1B9Y017</accession>
<sequence length="502" mass="57863">MSFPFINSIISWFLKKRKHQVELFLKYPIDVQNELLQKLLNTAKKTEFGKLYSFSSIKNYTDFAANVPIQKYESIEPLIERCRKGEQNLFWPTPIHWFAKSSGTTNAKSKFIPVSDEALEDCHLKAGKDMLCLYINNNEETQMFTGKGLKLGGSTAIYEDNNSYFGDLSAIITENLPFWADFSSAPSSEVSLMAEWETKMEAIIDETINENITSLVGVPSWMLVLLNRVLEKTGKNNILEVWPNLEVYFHGGVNFNPYREQYKKLIPKESFKYYETYNASEGFFGIQDRNNSNEMLLMLDYGIFYEFIPMSDYNGENSVAIQLSEVKKGINYAVIITTNGGLWRYLIGDTVKFTSTNPYRIKITGRTKHHINVFGEELIIENAEKALKIASQKTNANIKDYTVGPVFMNDKKSGAHEWIIEFSNPPKNITYFTQLLDDALKTINSDYEAKRYNNMTLAMPIIHEARKNLFYDWLREKGKLGGQHKVPRLSNKRDFVEELLKL</sequence>
<dbReference type="InterPro" id="IPR055378">
    <property type="entry name" value="GH3_C"/>
</dbReference>
<dbReference type="EMBL" id="MAKX01000001">
    <property type="protein sequence ID" value="OCK43150.1"/>
    <property type="molecule type" value="Genomic_DNA"/>
</dbReference>
<feature type="domain" description="GH3 middle" evidence="1">
    <location>
        <begin position="297"/>
        <end position="366"/>
    </location>
</feature>
<dbReference type="RefSeq" id="WP_068701208.1">
    <property type="nucleotide sequence ID" value="NZ_MAKX01000001.1"/>
</dbReference>
<proteinExistence type="predicted"/>
<dbReference type="InterPro" id="IPR055377">
    <property type="entry name" value="GH3_M"/>
</dbReference>
<protein>
    <recommendedName>
        <fullName evidence="5">GH3 auxin-responsive promoter</fullName>
    </recommendedName>
</protein>
<comment type="caution">
    <text evidence="3">The sequence shown here is derived from an EMBL/GenBank/DDBJ whole genome shotgun (WGS) entry which is preliminary data.</text>
</comment>
<dbReference type="GO" id="GO:0016881">
    <property type="term" value="F:acid-amino acid ligase activity"/>
    <property type="evidence" value="ECO:0007669"/>
    <property type="project" value="TreeGrafter"/>
</dbReference>
<feature type="domain" description="GH3 C-terminal" evidence="2">
    <location>
        <begin position="381"/>
        <end position="493"/>
    </location>
</feature>
<evidence type="ECO:0000259" key="2">
    <source>
        <dbReference type="Pfam" id="PF23572"/>
    </source>
</evidence>
<evidence type="ECO:0008006" key="5">
    <source>
        <dbReference type="Google" id="ProtNLM"/>
    </source>
</evidence>
<evidence type="ECO:0000313" key="3">
    <source>
        <dbReference type="EMBL" id="OCK43150.1"/>
    </source>
</evidence>
<dbReference type="Pfam" id="PF23572">
    <property type="entry name" value="GH3_C"/>
    <property type="match status" value="1"/>
</dbReference>
<dbReference type="Pfam" id="PF03321">
    <property type="entry name" value="GH3"/>
    <property type="match status" value="1"/>
</dbReference>
<dbReference type="InterPro" id="IPR004993">
    <property type="entry name" value="GH3"/>
</dbReference>
<dbReference type="PANTHER" id="PTHR31901:SF9">
    <property type="entry name" value="GH3 DOMAIN-CONTAINING PROTEIN"/>
    <property type="match status" value="1"/>
</dbReference>
<dbReference type="PANTHER" id="PTHR31901">
    <property type="entry name" value="GH3 DOMAIN-CONTAINING PROTEIN"/>
    <property type="match status" value="1"/>
</dbReference>